<proteinExistence type="predicted"/>
<comment type="function">
    <text evidence="3">Required for the assembly of the mitochondrial membrane respiratory chain NADH dehydrogenase (Complex I). Involved in mid-late stages of complex I assembly.</text>
</comment>
<organism evidence="6 7">
    <name type="scientific">Oryza sativa subsp. japonica</name>
    <name type="common">Rice</name>
    <dbReference type="NCBI Taxonomy" id="39947"/>
    <lineage>
        <taxon>Eukaryota</taxon>
        <taxon>Viridiplantae</taxon>
        <taxon>Streptophyta</taxon>
        <taxon>Embryophyta</taxon>
        <taxon>Tracheophyta</taxon>
        <taxon>Spermatophyta</taxon>
        <taxon>Magnoliopsida</taxon>
        <taxon>Liliopsida</taxon>
        <taxon>Poales</taxon>
        <taxon>Poaceae</taxon>
        <taxon>BOP clade</taxon>
        <taxon>Oryzoideae</taxon>
        <taxon>Oryzeae</taxon>
        <taxon>Oryzinae</taxon>
        <taxon>Oryza</taxon>
        <taxon>Oryza sativa</taxon>
    </lineage>
</organism>
<dbReference type="EMBL" id="AP014965">
    <property type="protein sequence ID" value="BAT08941.1"/>
    <property type="molecule type" value="Genomic_DNA"/>
</dbReference>
<keyword evidence="1" id="KW-0560">Oxidoreductase</keyword>
<name>A0A0P0XNZ1_ORYSJ</name>
<protein>
    <recommendedName>
        <fullName evidence="2">FAD-dependent oxidoreductase domain-containing protein 1</fullName>
    </recommendedName>
</protein>
<dbReference type="Gene3D" id="3.50.50.60">
    <property type="entry name" value="FAD/NAD(P)-binding domain"/>
    <property type="match status" value="1"/>
</dbReference>
<evidence type="ECO:0000256" key="3">
    <source>
        <dbReference type="ARBA" id="ARBA00046185"/>
    </source>
</evidence>
<evidence type="ECO:0000259" key="5">
    <source>
        <dbReference type="Pfam" id="PF01266"/>
    </source>
</evidence>
<sequence length="151" mass="15968">MDATAFASAPNPSHAPSSSSSLSASYSRVLRFSVRDPWRRRRGQRLPLHALRSQRPEPAPASASHHDVVVVGAGIIGLSIARHLLLHTPLSVAVADAAVPCTGATGAGTLSARACAWGELGNMASRVLMSRWCVRSRRAGIPMDVTPDARE</sequence>
<evidence type="ECO:0000313" key="6">
    <source>
        <dbReference type="EMBL" id="BAT08941.1"/>
    </source>
</evidence>
<keyword evidence="7" id="KW-1185">Reference proteome</keyword>
<gene>
    <name evidence="6" type="ordered locus">Os09g0514100</name>
    <name evidence="6" type="ORF">OSNPB_090514100</name>
</gene>
<evidence type="ECO:0000256" key="4">
    <source>
        <dbReference type="SAM" id="MobiDB-lite"/>
    </source>
</evidence>
<reference evidence="6 7" key="3">
    <citation type="journal article" date="2013" name="Rice">
        <title>Improvement of the Oryza sativa Nipponbare reference genome using next generation sequence and optical map data.</title>
        <authorList>
            <person name="Kawahara Y."/>
            <person name="de la Bastide M."/>
            <person name="Hamilton J.P."/>
            <person name="Kanamori H."/>
            <person name="McCombie W.R."/>
            <person name="Ouyang S."/>
            <person name="Schwartz D.C."/>
            <person name="Tanaka T."/>
            <person name="Wu J."/>
            <person name="Zhou S."/>
            <person name="Childs K.L."/>
            <person name="Davidson R.M."/>
            <person name="Lin H."/>
            <person name="Quesada-Ocampo L."/>
            <person name="Vaillancourt B."/>
            <person name="Sakai H."/>
            <person name="Lee S.S."/>
            <person name="Kim J."/>
            <person name="Numa H."/>
            <person name="Itoh T."/>
            <person name="Buell C.R."/>
            <person name="Matsumoto T."/>
        </authorList>
    </citation>
    <scope>NUCLEOTIDE SEQUENCE [LARGE SCALE GENOMIC DNA]</scope>
    <source>
        <strain evidence="7">cv. Nipponbare</strain>
    </source>
</reference>
<dbReference type="ExpressionAtlas" id="A0A0P0XNZ1">
    <property type="expression patterns" value="baseline and differential"/>
</dbReference>
<dbReference type="InterPro" id="IPR036188">
    <property type="entry name" value="FAD/NAD-bd_sf"/>
</dbReference>
<dbReference type="GO" id="GO:0016491">
    <property type="term" value="F:oxidoreductase activity"/>
    <property type="evidence" value="ECO:0007669"/>
    <property type="project" value="UniProtKB-KW"/>
</dbReference>
<dbReference type="SUPFAM" id="SSF51905">
    <property type="entry name" value="FAD/NAD(P)-binding domain"/>
    <property type="match status" value="1"/>
</dbReference>
<dbReference type="AlphaFoldDB" id="A0A0P0XNZ1"/>
<evidence type="ECO:0000256" key="1">
    <source>
        <dbReference type="ARBA" id="ARBA00023002"/>
    </source>
</evidence>
<dbReference type="InterPro" id="IPR006076">
    <property type="entry name" value="FAD-dep_OxRdtase"/>
</dbReference>
<accession>A0A0P0XNZ1</accession>
<evidence type="ECO:0000313" key="7">
    <source>
        <dbReference type="Proteomes" id="UP000059680"/>
    </source>
</evidence>
<dbReference type="PANTHER" id="PTHR13847">
    <property type="entry name" value="SARCOSINE DEHYDROGENASE-RELATED"/>
    <property type="match status" value="1"/>
</dbReference>
<reference evidence="6 7" key="2">
    <citation type="journal article" date="2013" name="Plant Cell Physiol.">
        <title>Rice Annotation Project Database (RAP-DB): an integrative and interactive database for rice genomics.</title>
        <authorList>
            <person name="Sakai H."/>
            <person name="Lee S.S."/>
            <person name="Tanaka T."/>
            <person name="Numa H."/>
            <person name="Kim J."/>
            <person name="Kawahara Y."/>
            <person name="Wakimoto H."/>
            <person name="Yang C.C."/>
            <person name="Iwamoto M."/>
            <person name="Abe T."/>
            <person name="Yamada Y."/>
            <person name="Muto A."/>
            <person name="Inokuchi H."/>
            <person name="Ikemura T."/>
            <person name="Matsumoto T."/>
            <person name="Sasaki T."/>
            <person name="Itoh T."/>
        </authorList>
    </citation>
    <scope>NUCLEOTIDE SEQUENCE [LARGE SCALE GENOMIC DNA]</scope>
    <source>
        <strain evidence="7">cv. Nipponbare</strain>
    </source>
</reference>
<dbReference type="Proteomes" id="UP000059680">
    <property type="component" value="Chromosome 9"/>
</dbReference>
<dbReference type="PANTHER" id="PTHR13847:SF287">
    <property type="entry name" value="FAD-DEPENDENT OXIDOREDUCTASE DOMAIN-CONTAINING PROTEIN 1"/>
    <property type="match status" value="1"/>
</dbReference>
<reference evidence="7" key="1">
    <citation type="journal article" date="2005" name="Nature">
        <title>The map-based sequence of the rice genome.</title>
        <authorList>
            <consortium name="International rice genome sequencing project (IRGSP)"/>
            <person name="Matsumoto T."/>
            <person name="Wu J."/>
            <person name="Kanamori H."/>
            <person name="Katayose Y."/>
            <person name="Fujisawa M."/>
            <person name="Namiki N."/>
            <person name="Mizuno H."/>
            <person name="Yamamoto K."/>
            <person name="Antonio B.A."/>
            <person name="Baba T."/>
            <person name="Sakata K."/>
            <person name="Nagamura Y."/>
            <person name="Aoki H."/>
            <person name="Arikawa K."/>
            <person name="Arita K."/>
            <person name="Bito T."/>
            <person name="Chiden Y."/>
            <person name="Fujitsuka N."/>
            <person name="Fukunaka R."/>
            <person name="Hamada M."/>
            <person name="Harada C."/>
            <person name="Hayashi A."/>
            <person name="Hijishita S."/>
            <person name="Honda M."/>
            <person name="Hosokawa S."/>
            <person name="Ichikawa Y."/>
            <person name="Idonuma A."/>
            <person name="Iijima M."/>
            <person name="Ikeda M."/>
            <person name="Ikeno M."/>
            <person name="Ito K."/>
            <person name="Ito S."/>
            <person name="Ito T."/>
            <person name="Ito Y."/>
            <person name="Ito Y."/>
            <person name="Iwabuchi A."/>
            <person name="Kamiya K."/>
            <person name="Karasawa W."/>
            <person name="Kurita K."/>
            <person name="Katagiri S."/>
            <person name="Kikuta A."/>
            <person name="Kobayashi H."/>
            <person name="Kobayashi N."/>
            <person name="Machita K."/>
            <person name="Maehara T."/>
            <person name="Masukawa M."/>
            <person name="Mizubayashi T."/>
            <person name="Mukai Y."/>
            <person name="Nagasaki H."/>
            <person name="Nagata Y."/>
            <person name="Naito S."/>
            <person name="Nakashima M."/>
            <person name="Nakama Y."/>
            <person name="Nakamichi Y."/>
            <person name="Nakamura M."/>
            <person name="Meguro A."/>
            <person name="Negishi M."/>
            <person name="Ohta I."/>
            <person name="Ohta T."/>
            <person name="Okamoto M."/>
            <person name="Ono N."/>
            <person name="Saji S."/>
            <person name="Sakaguchi M."/>
            <person name="Sakai K."/>
            <person name="Shibata M."/>
            <person name="Shimokawa T."/>
            <person name="Song J."/>
            <person name="Takazaki Y."/>
            <person name="Terasawa K."/>
            <person name="Tsugane M."/>
            <person name="Tsuji K."/>
            <person name="Ueda S."/>
            <person name="Waki K."/>
            <person name="Yamagata H."/>
            <person name="Yamamoto M."/>
            <person name="Yamamoto S."/>
            <person name="Yamane H."/>
            <person name="Yoshiki S."/>
            <person name="Yoshihara R."/>
            <person name="Yukawa K."/>
            <person name="Zhong H."/>
            <person name="Yano M."/>
            <person name="Yuan Q."/>
            <person name="Ouyang S."/>
            <person name="Liu J."/>
            <person name="Jones K.M."/>
            <person name="Gansberger K."/>
            <person name="Moffat K."/>
            <person name="Hill J."/>
            <person name="Bera J."/>
            <person name="Fadrosh D."/>
            <person name="Jin S."/>
            <person name="Johri S."/>
            <person name="Kim M."/>
            <person name="Overton L."/>
            <person name="Reardon M."/>
            <person name="Tsitrin T."/>
            <person name="Vuong H."/>
            <person name="Weaver B."/>
            <person name="Ciecko A."/>
            <person name="Tallon L."/>
            <person name="Jackson J."/>
            <person name="Pai G."/>
            <person name="Aken S.V."/>
            <person name="Utterback T."/>
            <person name="Reidmuller S."/>
            <person name="Feldblyum T."/>
            <person name="Hsiao J."/>
            <person name="Zismann V."/>
            <person name="Iobst S."/>
            <person name="de Vazeille A.R."/>
            <person name="Buell C.R."/>
            <person name="Ying K."/>
            <person name="Li Y."/>
            <person name="Lu T."/>
            <person name="Huang Y."/>
            <person name="Zhao Q."/>
            <person name="Feng Q."/>
            <person name="Zhang L."/>
            <person name="Zhu J."/>
            <person name="Weng Q."/>
            <person name="Mu J."/>
            <person name="Lu Y."/>
            <person name="Fan D."/>
            <person name="Liu Y."/>
            <person name="Guan J."/>
            <person name="Zhang Y."/>
            <person name="Yu S."/>
            <person name="Liu X."/>
            <person name="Zhang Y."/>
            <person name="Hong G."/>
            <person name="Han B."/>
            <person name="Choisne N."/>
            <person name="Demange N."/>
            <person name="Orjeda G."/>
            <person name="Samain S."/>
            <person name="Cattolico L."/>
            <person name="Pelletier E."/>
            <person name="Couloux A."/>
            <person name="Segurens B."/>
            <person name="Wincker P."/>
            <person name="D'Hont A."/>
            <person name="Scarpelli C."/>
            <person name="Weissenbach J."/>
            <person name="Salanoubat M."/>
            <person name="Quetier F."/>
            <person name="Yu Y."/>
            <person name="Kim H.R."/>
            <person name="Rambo T."/>
            <person name="Currie J."/>
            <person name="Collura K."/>
            <person name="Luo M."/>
            <person name="Yang T."/>
            <person name="Ammiraju J.S.S."/>
            <person name="Engler F."/>
            <person name="Soderlund C."/>
            <person name="Wing R.A."/>
            <person name="Palmer L.E."/>
            <person name="de la Bastide M."/>
            <person name="Spiegel L."/>
            <person name="Nascimento L."/>
            <person name="Zutavern T."/>
            <person name="O'Shaughnessy A."/>
            <person name="Dike S."/>
            <person name="Dedhia N."/>
            <person name="Preston R."/>
            <person name="Balija V."/>
            <person name="McCombie W.R."/>
            <person name="Chow T."/>
            <person name="Chen H."/>
            <person name="Chung M."/>
            <person name="Chen C."/>
            <person name="Shaw J."/>
            <person name="Wu H."/>
            <person name="Hsiao K."/>
            <person name="Chao Y."/>
            <person name="Chu M."/>
            <person name="Cheng C."/>
            <person name="Hour A."/>
            <person name="Lee P."/>
            <person name="Lin S."/>
            <person name="Lin Y."/>
            <person name="Liou J."/>
            <person name="Liu S."/>
            <person name="Hsing Y."/>
            <person name="Raghuvanshi S."/>
            <person name="Mohanty A."/>
            <person name="Bharti A.K."/>
            <person name="Gaur A."/>
            <person name="Gupta V."/>
            <person name="Kumar D."/>
            <person name="Ravi V."/>
            <person name="Vij S."/>
            <person name="Kapur A."/>
            <person name="Khurana P."/>
            <person name="Khurana P."/>
            <person name="Khurana J.P."/>
            <person name="Tyagi A.K."/>
            <person name="Gaikwad K."/>
            <person name="Singh A."/>
            <person name="Dalal V."/>
            <person name="Srivastava S."/>
            <person name="Dixit A."/>
            <person name="Pal A.K."/>
            <person name="Ghazi I.A."/>
            <person name="Yadav M."/>
            <person name="Pandit A."/>
            <person name="Bhargava A."/>
            <person name="Sureshbabu K."/>
            <person name="Batra K."/>
            <person name="Sharma T.R."/>
            <person name="Mohapatra T."/>
            <person name="Singh N.K."/>
            <person name="Messing J."/>
            <person name="Nelson A.B."/>
            <person name="Fuks G."/>
            <person name="Kavchok S."/>
            <person name="Keizer G."/>
            <person name="Linton E."/>
            <person name="Llaca V."/>
            <person name="Song R."/>
            <person name="Tanyolac B."/>
            <person name="Young S."/>
            <person name="Ho-Il K."/>
            <person name="Hahn J.H."/>
            <person name="Sangsakoo G."/>
            <person name="Vanavichit A."/>
            <person name="de Mattos Luiz.A.T."/>
            <person name="Zimmer P.D."/>
            <person name="Malone G."/>
            <person name="Dellagostin O."/>
            <person name="de Oliveira A.C."/>
            <person name="Bevan M."/>
            <person name="Bancroft I."/>
            <person name="Minx P."/>
            <person name="Cordum H."/>
            <person name="Wilson R."/>
            <person name="Cheng Z."/>
            <person name="Jin W."/>
            <person name="Jiang J."/>
            <person name="Leong S.A."/>
            <person name="Iwama H."/>
            <person name="Gojobori T."/>
            <person name="Itoh T."/>
            <person name="Niimura Y."/>
            <person name="Fujii Y."/>
            <person name="Habara T."/>
            <person name="Sakai H."/>
            <person name="Sato Y."/>
            <person name="Wilson G."/>
            <person name="Kumar K."/>
            <person name="McCouch S."/>
            <person name="Juretic N."/>
            <person name="Hoen D."/>
            <person name="Wright S."/>
            <person name="Bruskiewich R."/>
            <person name="Bureau T."/>
            <person name="Miyao A."/>
            <person name="Hirochika H."/>
            <person name="Nishikawa T."/>
            <person name="Kadowaki K."/>
            <person name="Sugiura M."/>
            <person name="Burr B."/>
            <person name="Sasaki T."/>
        </authorList>
    </citation>
    <scope>NUCLEOTIDE SEQUENCE [LARGE SCALE GENOMIC DNA]</scope>
    <source>
        <strain evidence="7">cv. Nipponbare</strain>
    </source>
</reference>
<dbReference type="Gramene" id="Os09t0514100-01">
    <property type="protein sequence ID" value="Os09t0514100-01"/>
    <property type="gene ID" value="Os09g0514100"/>
</dbReference>
<feature type="region of interest" description="Disordered" evidence="4">
    <location>
        <begin position="1"/>
        <end position="25"/>
    </location>
</feature>
<evidence type="ECO:0000256" key="2">
    <source>
        <dbReference type="ARBA" id="ARBA00039785"/>
    </source>
</evidence>
<feature type="domain" description="FAD dependent oxidoreductase" evidence="5">
    <location>
        <begin position="67"/>
        <end position="136"/>
    </location>
</feature>
<dbReference type="Pfam" id="PF01266">
    <property type="entry name" value="DAO"/>
    <property type="match status" value="1"/>
</dbReference>